<evidence type="ECO:0000256" key="1">
    <source>
        <dbReference type="ARBA" id="ARBA00022737"/>
    </source>
</evidence>
<organism evidence="4">
    <name type="scientific">Ralstonia solanacearum</name>
    <name type="common">Pseudomonas solanacearum</name>
    <dbReference type="NCBI Taxonomy" id="305"/>
    <lineage>
        <taxon>Bacteria</taxon>
        <taxon>Pseudomonadati</taxon>
        <taxon>Pseudomonadota</taxon>
        <taxon>Betaproteobacteria</taxon>
        <taxon>Burkholderiales</taxon>
        <taxon>Burkholderiaceae</taxon>
        <taxon>Ralstonia</taxon>
        <taxon>Ralstonia solanacearum species complex</taxon>
    </lineage>
</organism>
<dbReference type="PANTHER" id="PTHR24188:SF29">
    <property type="entry name" value="GH09064P"/>
    <property type="match status" value="1"/>
</dbReference>
<evidence type="ECO:0000256" key="3">
    <source>
        <dbReference type="PROSITE-ProRule" id="PRU00023"/>
    </source>
</evidence>
<dbReference type="PANTHER" id="PTHR24188">
    <property type="entry name" value="ANKYRIN REPEAT PROTEIN"/>
    <property type="match status" value="1"/>
</dbReference>
<dbReference type="SMART" id="SM00248">
    <property type="entry name" value="ANK"/>
    <property type="match status" value="3"/>
</dbReference>
<dbReference type="PROSITE" id="PS50297">
    <property type="entry name" value="ANK_REP_REGION"/>
    <property type="match status" value="1"/>
</dbReference>
<gene>
    <name evidence="4" type="ORF">RUN215_v1_200019</name>
</gene>
<dbReference type="Pfam" id="PF12796">
    <property type="entry name" value="Ank_2"/>
    <property type="match status" value="1"/>
</dbReference>
<evidence type="ECO:0000313" key="4">
    <source>
        <dbReference type="EMBL" id="CUV53964.1"/>
    </source>
</evidence>
<evidence type="ECO:0000256" key="2">
    <source>
        <dbReference type="ARBA" id="ARBA00023043"/>
    </source>
</evidence>
<dbReference type="InterPro" id="IPR002110">
    <property type="entry name" value="Ankyrin_rpt"/>
</dbReference>
<name>A0A0S4WQT7_RALSL</name>
<keyword evidence="1" id="KW-0677">Repeat</keyword>
<feature type="repeat" description="ANK" evidence="3">
    <location>
        <begin position="92"/>
        <end position="124"/>
    </location>
</feature>
<dbReference type="Gene3D" id="1.25.40.20">
    <property type="entry name" value="Ankyrin repeat-containing domain"/>
    <property type="match status" value="1"/>
</dbReference>
<dbReference type="PROSITE" id="PS50088">
    <property type="entry name" value="ANK_REPEAT"/>
    <property type="match status" value="1"/>
</dbReference>
<protein>
    <submittedName>
        <fullName evidence="4">Uncharacterized protein</fullName>
    </submittedName>
</protein>
<accession>A0A0S4WQT7</accession>
<dbReference type="AlphaFoldDB" id="A0A0S4WQT7"/>
<dbReference type="EMBL" id="LN899820">
    <property type="protein sequence ID" value="CUV53964.1"/>
    <property type="molecule type" value="Genomic_DNA"/>
</dbReference>
<sequence length="195" mass="21573">MDDRTVVEIEKDIDFHQEQGNIGEVMNLVDELGNMGDRLTVAITNGDLNGTLYFESLGFELSQPFYLKIAAKYGQCEIINYLIQCGSDVHANGDEALCFAAEHGHLEAVQCLVELGADIHAQEDKPVKLATHANKIGVVQYLVEAGASIDAVLEIIGDGNFYPELHKWAQAYKSKQTLEAELAQKEERTPHKTKI</sequence>
<keyword evidence="2 3" id="KW-0040">ANK repeat</keyword>
<dbReference type="SUPFAM" id="SSF48403">
    <property type="entry name" value="Ankyrin repeat"/>
    <property type="match status" value="1"/>
</dbReference>
<dbReference type="InterPro" id="IPR036770">
    <property type="entry name" value="Ankyrin_rpt-contain_sf"/>
</dbReference>
<proteinExistence type="predicted"/>
<reference evidence="4" key="1">
    <citation type="submission" date="2015-10" db="EMBL/GenBank/DDBJ databases">
        <authorList>
            <person name="Gilbert D.G."/>
        </authorList>
    </citation>
    <scope>NUCLEOTIDE SEQUENCE</scope>
    <source>
        <strain evidence="4">Phyl III-seqv23</strain>
    </source>
</reference>